<proteinExistence type="predicted"/>
<dbReference type="PANTHER" id="PTHR43861:SF1">
    <property type="entry name" value="TRANS-ACONITATE 2-METHYLTRANSFERASE"/>
    <property type="match status" value="1"/>
</dbReference>
<dbReference type="SUPFAM" id="SSF53335">
    <property type="entry name" value="S-adenosyl-L-methionine-dependent methyltransferases"/>
    <property type="match status" value="1"/>
</dbReference>
<dbReference type="InterPro" id="IPR029063">
    <property type="entry name" value="SAM-dependent_MTases_sf"/>
</dbReference>
<dbReference type="GO" id="GO:0008168">
    <property type="term" value="F:methyltransferase activity"/>
    <property type="evidence" value="ECO:0007669"/>
    <property type="project" value="UniProtKB-KW"/>
</dbReference>
<keyword evidence="2 4" id="KW-0808">Transferase</keyword>
<dbReference type="Proteomes" id="UP000016662">
    <property type="component" value="Unassembled WGS sequence"/>
</dbReference>
<dbReference type="STRING" id="411473.RUMCAL_02499"/>
<dbReference type="CDD" id="cd02440">
    <property type="entry name" value="AdoMet_MTases"/>
    <property type="match status" value="1"/>
</dbReference>
<sequence length="252" mass="28767">MQETGYETFSFYYDALTENVNYPARAAYLDGLVQKYKQSAGKVMLDLACGTGTMTEEMAERGYDMIGVDYSEGMLGQAMEKKIEKQLPIQYVCQDMRELELYGTVDAVICTLDSLNHLPSFEDVTTVFQRVWESTETGGVFVFDMNTLYKHRELLGNQVYVYETDAVYCVWENALCEDNCTVEITLDLFQLCADGRYRRTEEQITERAYAPEQVQAALEVIGFHVLGIYHADTEEPLHSDSERMVVVARKEA</sequence>
<dbReference type="AlphaFoldDB" id="U2LRY1"/>
<comment type="caution">
    <text evidence="4">The sequence shown here is derived from an EMBL/GenBank/DDBJ whole genome shotgun (WGS) entry which is preliminary data.</text>
</comment>
<keyword evidence="5" id="KW-1185">Reference proteome</keyword>
<dbReference type="PATRIC" id="fig|411473.3.peg.2090"/>
<dbReference type="RefSeq" id="WP_021680666.1">
    <property type="nucleotide sequence ID" value="NZ_KI260296.1"/>
</dbReference>
<dbReference type="Gene3D" id="2.20.25.110">
    <property type="entry name" value="S-adenosyl-L-methionine-dependent methyltransferases"/>
    <property type="match status" value="1"/>
</dbReference>
<protein>
    <submittedName>
        <fullName evidence="4">Methyltransferase domain protein</fullName>
    </submittedName>
</protein>
<evidence type="ECO:0000259" key="3">
    <source>
        <dbReference type="Pfam" id="PF13649"/>
    </source>
</evidence>
<evidence type="ECO:0000313" key="4">
    <source>
        <dbReference type="EMBL" id="ERJ92219.1"/>
    </source>
</evidence>
<name>U2LRY1_9FIRM</name>
<accession>U2LRY1</accession>
<gene>
    <name evidence="4" type="ORF">RUMCAL_02499</name>
</gene>
<keyword evidence="1 4" id="KW-0489">Methyltransferase</keyword>
<dbReference type="Pfam" id="PF13649">
    <property type="entry name" value="Methyltransf_25"/>
    <property type="match status" value="1"/>
</dbReference>
<feature type="domain" description="Methyltransferase" evidence="3">
    <location>
        <begin position="45"/>
        <end position="139"/>
    </location>
</feature>
<dbReference type="EMBL" id="AWVF01000297">
    <property type="protein sequence ID" value="ERJ92219.1"/>
    <property type="molecule type" value="Genomic_DNA"/>
</dbReference>
<reference evidence="4 5" key="1">
    <citation type="submission" date="2013-07" db="EMBL/GenBank/DDBJ databases">
        <authorList>
            <person name="Weinstock G."/>
            <person name="Sodergren E."/>
            <person name="Wylie T."/>
            <person name="Fulton L."/>
            <person name="Fulton R."/>
            <person name="Fronick C."/>
            <person name="O'Laughlin M."/>
            <person name="Godfrey J."/>
            <person name="Miner T."/>
            <person name="Herter B."/>
            <person name="Appelbaum E."/>
            <person name="Cordes M."/>
            <person name="Lek S."/>
            <person name="Wollam A."/>
            <person name="Pepin K.H."/>
            <person name="Palsikar V.B."/>
            <person name="Mitreva M."/>
            <person name="Wilson R.K."/>
        </authorList>
    </citation>
    <scope>NUCLEOTIDE SEQUENCE [LARGE SCALE GENOMIC DNA]</scope>
    <source>
        <strain evidence="4 5">ATCC 27760</strain>
    </source>
</reference>
<evidence type="ECO:0000313" key="5">
    <source>
        <dbReference type="Proteomes" id="UP000016662"/>
    </source>
</evidence>
<evidence type="ECO:0000256" key="2">
    <source>
        <dbReference type="ARBA" id="ARBA00022679"/>
    </source>
</evidence>
<dbReference type="GO" id="GO:0032259">
    <property type="term" value="P:methylation"/>
    <property type="evidence" value="ECO:0007669"/>
    <property type="project" value="UniProtKB-KW"/>
</dbReference>
<dbReference type="eggNOG" id="COG2227">
    <property type="taxonomic scope" value="Bacteria"/>
</dbReference>
<dbReference type="OrthoDB" id="9811589at2"/>
<evidence type="ECO:0000256" key="1">
    <source>
        <dbReference type="ARBA" id="ARBA00022603"/>
    </source>
</evidence>
<organism evidence="4 5">
    <name type="scientific">Ruminococcus callidus ATCC 27760</name>
    <dbReference type="NCBI Taxonomy" id="411473"/>
    <lineage>
        <taxon>Bacteria</taxon>
        <taxon>Bacillati</taxon>
        <taxon>Bacillota</taxon>
        <taxon>Clostridia</taxon>
        <taxon>Eubacteriales</taxon>
        <taxon>Oscillospiraceae</taxon>
        <taxon>Ruminococcus</taxon>
    </lineage>
</organism>
<dbReference type="PANTHER" id="PTHR43861">
    <property type="entry name" value="TRANS-ACONITATE 2-METHYLTRANSFERASE-RELATED"/>
    <property type="match status" value="1"/>
</dbReference>
<dbReference type="Gene3D" id="3.40.50.150">
    <property type="entry name" value="Vaccinia Virus protein VP39"/>
    <property type="match status" value="1"/>
</dbReference>
<dbReference type="HOGENOM" id="CLU_069129_5_2_9"/>
<dbReference type="InterPro" id="IPR041698">
    <property type="entry name" value="Methyltransf_25"/>
</dbReference>